<dbReference type="GO" id="GO:0016342">
    <property type="term" value="C:catenin complex"/>
    <property type="evidence" value="ECO:0007669"/>
    <property type="project" value="TreeGrafter"/>
</dbReference>
<accession>A0A9E6ZQ83</accession>
<evidence type="ECO:0000259" key="5">
    <source>
        <dbReference type="PROSITE" id="PS50093"/>
    </source>
</evidence>
<dbReference type="Pfam" id="PF03382">
    <property type="entry name" value="DUF285"/>
    <property type="match status" value="2"/>
</dbReference>
<keyword evidence="2" id="KW-0677">Repeat</keyword>
<reference evidence="7" key="1">
    <citation type="submission" date="2022-03" db="EMBL/GenBank/DDBJ databases">
        <title>Description of Abyssus ytuae gen. nov., sp. nov., a novel member of the family Flavobacteriaceae isolated from the sediment of Mariana Trench.</title>
        <authorList>
            <person name="Zhang J."/>
            <person name="Xu X."/>
        </authorList>
    </citation>
    <scope>NUCLEOTIDE SEQUENCE</scope>
    <source>
        <strain evidence="7">MT3330</strain>
    </source>
</reference>
<dbReference type="InterPro" id="IPR015919">
    <property type="entry name" value="Cadherin-like_sf"/>
</dbReference>
<dbReference type="GO" id="GO:0016477">
    <property type="term" value="P:cell migration"/>
    <property type="evidence" value="ECO:0007669"/>
    <property type="project" value="TreeGrafter"/>
</dbReference>
<name>A0A9E6ZQ83_9FLAO</name>
<evidence type="ECO:0000256" key="4">
    <source>
        <dbReference type="ARBA" id="ARBA00023136"/>
    </source>
</evidence>
<feature type="domain" description="Cadherin" evidence="6">
    <location>
        <begin position="38"/>
        <end position="137"/>
    </location>
</feature>
<keyword evidence="4" id="KW-0472">Membrane</keyword>
<dbReference type="PANTHER" id="PTHR24027">
    <property type="entry name" value="CADHERIN-23"/>
    <property type="match status" value="1"/>
</dbReference>
<dbReference type="InterPro" id="IPR002126">
    <property type="entry name" value="Cadherin-like_dom"/>
</dbReference>
<dbReference type="CDD" id="cd11304">
    <property type="entry name" value="Cadherin_repeat"/>
    <property type="match status" value="3"/>
</dbReference>
<dbReference type="Proteomes" id="UP000831290">
    <property type="component" value="Chromosome"/>
</dbReference>
<evidence type="ECO:0000256" key="1">
    <source>
        <dbReference type="ARBA" id="ARBA00004370"/>
    </source>
</evidence>
<evidence type="ECO:0000259" key="6">
    <source>
        <dbReference type="PROSITE" id="PS50268"/>
    </source>
</evidence>
<dbReference type="PROSITE" id="PS50093">
    <property type="entry name" value="PKD"/>
    <property type="match status" value="1"/>
</dbReference>
<dbReference type="GO" id="GO:0005509">
    <property type="term" value="F:calcium ion binding"/>
    <property type="evidence" value="ECO:0007669"/>
    <property type="project" value="InterPro"/>
</dbReference>
<evidence type="ECO:0000256" key="2">
    <source>
        <dbReference type="ARBA" id="ARBA00022737"/>
    </source>
</evidence>
<dbReference type="GO" id="GO:0045296">
    <property type="term" value="F:cadherin binding"/>
    <property type="evidence" value="ECO:0007669"/>
    <property type="project" value="TreeGrafter"/>
</dbReference>
<feature type="domain" description="Cadherin" evidence="6">
    <location>
        <begin position="245"/>
        <end position="326"/>
    </location>
</feature>
<dbReference type="InterPro" id="IPR011889">
    <property type="entry name" value="Liste_lipo_26"/>
</dbReference>
<dbReference type="PROSITE" id="PS50268">
    <property type="entry name" value="CADHERIN_2"/>
    <property type="match status" value="3"/>
</dbReference>
<dbReference type="AlphaFoldDB" id="A0A9E6ZQ83"/>
<evidence type="ECO:0000313" key="8">
    <source>
        <dbReference type="Proteomes" id="UP000831290"/>
    </source>
</evidence>
<dbReference type="PROSITE" id="PS51257">
    <property type="entry name" value="PROKAR_LIPOPROTEIN"/>
    <property type="match status" value="1"/>
</dbReference>
<dbReference type="GO" id="GO:0008013">
    <property type="term" value="F:beta-catenin binding"/>
    <property type="evidence" value="ECO:0007669"/>
    <property type="project" value="TreeGrafter"/>
</dbReference>
<dbReference type="PANTHER" id="PTHR24027:SF438">
    <property type="entry name" value="CADHERIN 23"/>
    <property type="match status" value="1"/>
</dbReference>
<dbReference type="InterPro" id="IPR039808">
    <property type="entry name" value="Cadherin"/>
</dbReference>
<organism evidence="7 8">
    <name type="scientific">Abyssalbus ytuae</name>
    <dbReference type="NCBI Taxonomy" id="2926907"/>
    <lineage>
        <taxon>Bacteria</taxon>
        <taxon>Pseudomonadati</taxon>
        <taxon>Bacteroidota</taxon>
        <taxon>Flavobacteriia</taxon>
        <taxon>Flavobacteriales</taxon>
        <taxon>Flavobacteriaceae</taxon>
        <taxon>Abyssalbus</taxon>
    </lineage>
</organism>
<feature type="domain" description="PKD" evidence="5">
    <location>
        <begin position="345"/>
        <end position="384"/>
    </location>
</feature>
<dbReference type="InterPro" id="IPR035986">
    <property type="entry name" value="PKD_dom_sf"/>
</dbReference>
<protein>
    <submittedName>
        <fullName evidence="7">BspA family leucine-rich repeat surface protein</fullName>
    </submittedName>
</protein>
<dbReference type="InterPro" id="IPR013783">
    <property type="entry name" value="Ig-like_fold"/>
</dbReference>
<proteinExistence type="predicted"/>
<gene>
    <name evidence="7" type="ORF">MQE35_04595</name>
</gene>
<comment type="subcellular location">
    <subcellularLocation>
        <location evidence="1">Membrane</location>
    </subcellularLocation>
</comment>
<dbReference type="NCBIfam" id="TIGR02167">
    <property type="entry name" value="Liste_lipo_26"/>
    <property type="match status" value="9"/>
</dbReference>
<dbReference type="Gene3D" id="2.60.40.60">
    <property type="entry name" value="Cadherins"/>
    <property type="match status" value="3"/>
</dbReference>
<dbReference type="RefSeq" id="WP_255845065.1">
    <property type="nucleotide sequence ID" value="NZ_CP094358.1"/>
</dbReference>
<dbReference type="Gene3D" id="2.60.40.10">
    <property type="entry name" value="Immunoglobulins"/>
    <property type="match status" value="1"/>
</dbReference>
<dbReference type="KEGG" id="fbm:MQE35_04595"/>
<dbReference type="SMART" id="SM00112">
    <property type="entry name" value="CA"/>
    <property type="match status" value="3"/>
</dbReference>
<dbReference type="SUPFAM" id="SSF49299">
    <property type="entry name" value="PKD domain"/>
    <property type="match status" value="1"/>
</dbReference>
<dbReference type="SUPFAM" id="SSF49313">
    <property type="entry name" value="Cadherin-like"/>
    <property type="match status" value="3"/>
</dbReference>
<sequence length="759" mass="83086">MKNLNKILVPFVFIVLIFSCSKDDGPATTPPQENKAPEISEQSFNVSEDILDSAIIGTIAATDPEEDELTFSITTNSNDLFEITNEGVLSLATGKNLDFETDESHVITVEVSDGELTATASIIVVVIDKDENTTPVIEAQSFTVAEDITDDAEIGTVEATDETTLTYNITTNSNDLFEITDDGILSLAPGQSLDFETAENHTILVEVSDGQLTATAEITIIVLNINEAPVIEAQSFSVAEDITDDTEIGTVMATYETAITFSIATNSNDLFEITNDGVLSLAPGKSLDFETAQTHTITVEVSDGELTSTAEITINVTDIADTNPDAFITVWQTTTASESITIPTNPDYTYSYNVDWGDGTTSENQTGNANHIYDVAGVYTVSITGNFPAIYFNGEGDREKIESIQQWGIIEWKSMERAFYGCSNLTYTATDRPDLSEVTNMEYMFFQATSFNGDLNNWDVSSVKSMGSMFRNATSFNGNISNWDVSSVVKMYRMFHYATSFNQDLSNWNVSSATNMISMFDNASSFNSDISNWNVSSVINTKHMFNDASSFNSDIGNWDVSSVTDMSSMFRNASSFNQDLSSWNTGLVTDMQSMFTGATSFNSDISNWDLSLVTNLGHMFADASSFNGNISNWNVSSVSYTYGMFRNATSFNVDISSWDVSSVTNMYRMFYGATSFNQDLSNWDISLVSDMENMFDDSNLSIENYDATLKGWSELSTAPNDIELGVANLAYCDDGEAARTVLEAKGWTFAGDSKSADCP</sequence>
<keyword evidence="8" id="KW-1185">Reference proteome</keyword>
<dbReference type="GO" id="GO:0007156">
    <property type="term" value="P:homophilic cell adhesion via plasma membrane adhesion molecules"/>
    <property type="evidence" value="ECO:0007669"/>
    <property type="project" value="InterPro"/>
</dbReference>
<dbReference type="InterPro" id="IPR005046">
    <property type="entry name" value="DUF285"/>
</dbReference>
<evidence type="ECO:0000313" key="7">
    <source>
        <dbReference type="EMBL" id="UOB18570.1"/>
    </source>
</evidence>
<feature type="domain" description="Cadherin" evidence="6">
    <location>
        <begin position="136"/>
        <end position="231"/>
    </location>
</feature>
<keyword evidence="3" id="KW-0106">Calcium</keyword>
<dbReference type="PRINTS" id="PR00205">
    <property type="entry name" value="CADHERIN"/>
</dbReference>
<dbReference type="InterPro" id="IPR000601">
    <property type="entry name" value="PKD_dom"/>
</dbReference>
<dbReference type="CDD" id="cd00146">
    <property type="entry name" value="PKD"/>
    <property type="match status" value="1"/>
</dbReference>
<evidence type="ECO:0000256" key="3">
    <source>
        <dbReference type="ARBA" id="ARBA00022837"/>
    </source>
</evidence>
<dbReference type="Pfam" id="PF00028">
    <property type="entry name" value="Cadherin"/>
    <property type="match status" value="2"/>
</dbReference>
<dbReference type="EMBL" id="CP094358">
    <property type="protein sequence ID" value="UOB18570.1"/>
    <property type="molecule type" value="Genomic_DNA"/>
</dbReference>